<evidence type="ECO:0000313" key="2">
    <source>
        <dbReference type="Proteomes" id="UP000533598"/>
    </source>
</evidence>
<dbReference type="AlphaFoldDB" id="A0A7W7C566"/>
<dbReference type="EMBL" id="JACHMH010000001">
    <property type="protein sequence ID" value="MBB4674740.1"/>
    <property type="molecule type" value="Genomic_DNA"/>
</dbReference>
<protein>
    <recommendedName>
        <fullName evidence="3">DUF4352 domain-containing protein</fullName>
    </recommendedName>
</protein>
<evidence type="ECO:0000313" key="1">
    <source>
        <dbReference type="EMBL" id="MBB4674740.1"/>
    </source>
</evidence>
<comment type="caution">
    <text evidence="1">The sequence shown here is derived from an EMBL/GenBank/DDBJ whole genome shotgun (WGS) entry which is preliminary data.</text>
</comment>
<organism evidence="1 2">
    <name type="scientific">Crossiella cryophila</name>
    <dbReference type="NCBI Taxonomy" id="43355"/>
    <lineage>
        <taxon>Bacteria</taxon>
        <taxon>Bacillati</taxon>
        <taxon>Actinomycetota</taxon>
        <taxon>Actinomycetes</taxon>
        <taxon>Pseudonocardiales</taxon>
        <taxon>Pseudonocardiaceae</taxon>
        <taxon>Crossiella</taxon>
    </lineage>
</organism>
<keyword evidence="2" id="KW-1185">Reference proteome</keyword>
<reference evidence="1 2" key="1">
    <citation type="submission" date="2020-08" db="EMBL/GenBank/DDBJ databases">
        <title>Sequencing the genomes of 1000 actinobacteria strains.</title>
        <authorList>
            <person name="Klenk H.-P."/>
        </authorList>
    </citation>
    <scope>NUCLEOTIDE SEQUENCE [LARGE SCALE GENOMIC DNA]</scope>
    <source>
        <strain evidence="1 2">DSM 44230</strain>
    </source>
</reference>
<dbReference type="RefSeq" id="WP_185000825.1">
    <property type="nucleotide sequence ID" value="NZ_BAAAUI010000024.1"/>
</dbReference>
<accession>A0A7W7C566</accession>
<sequence>MRTTITALVIVSIGFLGGCGLTLPAPPTPTTQSTSTTPPLPSFGGRFAWPSGLEITLGPATPHTLSEQARGLYPNIGRVMSFAVTLVNRTDRPVKPAIMVFSARRTGVPDPEAAKAPSIRDRAANVGIGLDTPDLAPGQTFQGTVAFGLPEQPGPLRVEISPDLVGAQPRAVFEGTA</sequence>
<dbReference type="PROSITE" id="PS51257">
    <property type="entry name" value="PROKAR_LIPOPROTEIN"/>
    <property type="match status" value="1"/>
</dbReference>
<name>A0A7W7C566_9PSEU</name>
<dbReference type="Proteomes" id="UP000533598">
    <property type="component" value="Unassembled WGS sequence"/>
</dbReference>
<gene>
    <name evidence="1" type="ORF">HNR67_000858</name>
</gene>
<evidence type="ECO:0008006" key="3">
    <source>
        <dbReference type="Google" id="ProtNLM"/>
    </source>
</evidence>
<proteinExistence type="predicted"/>